<evidence type="ECO:0000256" key="2">
    <source>
        <dbReference type="ARBA" id="ARBA00006997"/>
    </source>
</evidence>
<dbReference type="InterPro" id="IPR027417">
    <property type="entry name" value="P-loop_NTPase"/>
</dbReference>
<keyword evidence="11" id="KW-0963">Cytoplasm</keyword>
<dbReference type="PANTHER" id="PTHR21087:SF16">
    <property type="entry name" value="SHIKIMATE KINASE 1, CHLOROPLASTIC"/>
    <property type="match status" value="1"/>
</dbReference>
<feature type="binding site" evidence="11">
    <location>
        <position position="78"/>
    </location>
    <ligand>
        <name>substrate</name>
    </ligand>
</feature>
<dbReference type="NCBIfam" id="NF010552">
    <property type="entry name" value="PRK13946.1"/>
    <property type="match status" value="1"/>
</dbReference>
<keyword evidence="11" id="KW-0479">Metal-binding</keyword>
<dbReference type="PANTHER" id="PTHR21087">
    <property type="entry name" value="SHIKIMATE KINASE"/>
    <property type="match status" value="1"/>
</dbReference>
<evidence type="ECO:0000256" key="3">
    <source>
        <dbReference type="ARBA" id="ARBA00012154"/>
    </source>
</evidence>
<protein>
    <recommendedName>
        <fullName evidence="3 11">Shikimate kinase</fullName>
        <shortName evidence="11">SK</shortName>
        <ecNumber evidence="3 11">2.7.1.71</ecNumber>
    </recommendedName>
</protein>
<evidence type="ECO:0000256" key="4">
    <source>
        <dbReference type="ARBA" id="ARBA00022605"/>
    </source>
</evidence>
<dbReference type="GO" id="GO:0005829">
    <property type="term" value="C:cytosol"/>
    <property type="evidence" value="ECO:0007669"/>
    <property type="project" value="TreeGrafter"/>
</dbReference>
<evidence type="ECO:0000313" key="12">
    <source>
        <dbReference type="EMBL" id="MBW8640586.1"/>
    </source>
</evidence>
<dbReference type="GO" id="GO:0005524">
    <property type="term" value="F:ATP binding"/>
    <property type="evidence" value="ECO:0007669"/>
    <property type="project" value="UniProtKB-UniRule"/>
</dbReference>
<dbReference type="GO" id="GO:0008652">
    <property type="term" value="P:amino acid biosynthetic process"/>
    <property type="evidence" value="ECO:0007669"/>
    <property type="project" value="UniProtKB-KW"/>
</dbReference>
<dbReference type="GO" id="GO:0009423">
    <property type="term" value="P:chorismate biosynthetic process"/>
    <property type="evidence" value="ECO:0007669"/>
    <property type="project" value="UniProtKB-UniRule"/>
</dbReference>
<evidence type="ECO:0000313" key="13">
    <source>
        <dbReference type="Proteomes" id="UP001196509"/>
    </source>
</evidence>
<dbReference type="HAMAP" id="MF_00109">
    <property type="entry name" value="Shikimate_kinase"/>
    <property type="match status" value="1"/>
</dbReference>
<dbReference type="GO" id="GO:0009073">
    <property type="term" value="P:aromatic amino acid family biosynthetic process"/>
    <property type="evidence" value="ECO:0007669"/>
    <property type="project" value="UniProtKB-KW"/>
</dbReference>
<comment type="caution">
    <text evidence="11">Lacks conserved residue(s) required for the propagation of feature annotation.</text>
</comment>
<dbReference type="InterPro" id="IPR023000">
    <property type="entry name" value="Shikimate_kinase_CS"/>
</dbReference>
<feature type="binding site" evidence="11">
    <location>
        <position position="157"/>
    </location>
    <ligand>
        <name>substrate</name>
    </ligand>
</feature>
<dbReference type="Gene3D" id="3.40.50.300">
    <property type="entry name" value="P-loop containing nucleotide triphosphate hydrolases"/>
    <property type="match status" value="1"/>
</dbReference>
<proteinExistence type="inferred from homology"/>
<dbReference type="GO" id="GO:0004765">
    <property type="term" value="F:shikimate kinase activity"/>
    <property type="evidence" value="ECO:0007669"/>
    <property type="project" value="UniProtKB-UniRule"/>
</dbReference>
<dbReference type="GO" id="GO:0000287">
    <property type="term" value="F:magnesium ion binding"/>
    <property type="evidence" value="ECO:0007669"/>
    <property type="project" value="UniProtKB-UniRule"/>
</dbReference>
<dbReference type="CDD" id="cd00464">
    <property type="entry name" value="SK"/>
    <property type="match status" value="1"/>
</dbReference>
<feature type="binding site" evidence="11">
    <location>
        <position position="100"/>
    </location>
    <ligand>
        <name>substrate</name>
    </ligand>
</feature>
<accession>A0AAE2ZR29</accession>
<dbReference type="Proteomes" id="UP001196509">
    <property type="component" value="Unassembled WGS sequence"/>
</dbReference>
<keyword evidence="8 11" id="KW-0067">ATP-binding</keyword>
<evidence type="ECO:0000256" key="5">
    <source>
        <dbReference type="ARBA" id="ARBA00022679"/>
    </source>
</evidence>
<keyword evidence="6 11" id="KW-0547">Nucleotide-binding</keyword>
<keyword evidence="5 11" id="KW-0808">Transferase</keyword>
<evidence type="ECO:0000256" key="9">
    <source>
        <dbReference type="ARBA" id="ARBA00023141"/>
    </source>
</evidence>
<comment type="pathway">
    <text evidence="1 11">Metabolic intermediate biosynthesis; chorismate biosynthesis; chorismate from D-erythrose 4-phosphate and phosphoenolpyruvate: step 5/7.</text>
</comment>
<feature type="binding site" evidence="11">
    <location>
        <position position="138"/>
    </location>
    <ligand>
        <name>ATP</name>
        <dbReference type="ChEBI" id="CHEBI:30616"/>
    </ligand>
</feature>
<feature type="binding site" evidence="11">
    <location>
        <position position="36"/>
    </location>
    <ligand>
        <name>Mg(2+)</name>
        <dbReference type="ChEBI" id="CHEBI:18420"/>
    </ligand>
</feature>
<dbReference type="EMBL" id="JAICBX010000007">
    <property type="protein sequence ID" value="MBW8640586.1"/>
    <property type="molecule type" value="Genomic_DNA"/>
</dbReference>
<evidence type="ECO:0000256" key="8">
    <source>
        <dbReference type="ARBA" id="ARBA00022840"/>
    </source>
</evidence>
<comment type="catalytic activity">
    <reaction evidence="10 11">
        <text>shikimate + ATP = 3-phosphoshikimate + ADP + H(+)</text>
        <dbReference type="Rhea" id="RHEA:13121"/>
        <dbReference type="ChEBI" id="CHEBI:15378"/>
        <dbReference type="ChEBI" id="CHEBI:30616"/>
        <dbReference type="ChEBI" id="CHEBI:36208"/>
        <dbReference type="ChEBI" id="CHEBI:145989"/>
        <dbReference type="ChEBI" id="CHEBI:456216"/>
        <dbReference type="EC" id="2.7.1.71"/>
    </reaction>
</comment>
<keyword evidence="7 11" id="KW-0418">Kinase</keyword>
<comment type="subunit">
    <text evidence="11">Monomer.</text>
</comment>
<evidence type="ECO:0000256" key="7">
    <source>
        <dbReference type="ARBA" id="ARBA00022777"/>
    </source>
</evidence>
<evidence type="ECO:0000256" key="1">
    <source>
        <dbReference type="ARBA" id="ARBA00004842"/>
    </source>
</evidence>
<keyword evidence="4 11" id="KW-0028">Amino-acid biosynthesis</keyword>
<evidence type="ECO:0000256" key="11">
    <source>
        <dbReference type="HAMAP-Rule" id="MF_00109"/>
    </source>
</evidence>
<dbReference type="RefSeq" id="WP_220231320.1">
    <property type="nucleotide sequence ID" value="NZ_JAICBX010000007.1"/>
</dbReference>
<dbReference type="PROSITE" id="PS01128">
    <property type="entry name" value="SHIKIMATE_KINASE"/>
    <property type="match status" value="1"/>
</dbReference>
<name>A0AAE2ZR29_9HYPH</name>
<keyword evidence="13" id="KW-1185">Reference proteome</keyword>
<dbReference type="InterPro" id="IPR031322">
    <property type="entry name" value="Shikimate/glucono_kinase"/>
</dbReference>
<keyword evidence="9 11" id="KW-0057">Aromatic amino acid biosynthesis</keyword>
<evidence type="ECO:0000256" key="6">
    <source>
        <dbReference type="ARBA" id="ARBA00022741"/>
    </source>
</evidence>
<dbReference type="SUPFAM" id="SSF52540">
    <property type="entry name" value="P-loop containing nucleoside triphosphate hydrolases"/>
    <property type="match status" value="1"/>
</dbReference>
<comment type="function">
    <text evidence="11">Catalyzes the specific phosphorylation of the 3-hydroxyl group of shikimic acid using ATP as a cosubstrate.</text>
</comment>
<organism evidence="12 13">
    <name type="scientific">Flavimaribacter sediminis</name>
    <dbReference type="NCBI Taxonomy" id="2865987"/>
    <lineage>
        <taxon>Bacteria</taxon>
        <taxon>Pseudomonadati</taxon>
        <taxon>Pseudomonadota</taxon>
        <taxon>Alphaproteobacteria</taxon>
        <taxon>Hyphomicrobiales</taxon>
        <taxon>Rhizobiaceae</taxon>
        <taxon>Flavimaribacter</taxon>
    </lineage>
</organism>
<dbReference type="Pfam" id="PF01202">
    <property type="entry name" value="SKI"/>
    <property type="match status" value="1"/>
</dbReference>
<comment type="subcellular location">
    <subcellularLocation>
        <location evidence="11">Cytoplasm</location>
    </subcellularLocation>
</comment>
<comment type="similarity">
    <text evidence="2 11">Belongs to the shikimate kinase family.</text>
</comment>
<dbReference type="PRINTS" id="PR01100">
    <property type="entry name" value="SHIKIMTKNASE"/>
</dbReference>
<gene>
    <name evidence="11" type="primary">aroK</name>
    <name evidence="12" type="ORF">K1W69_25560</name>
</gene>
<reference evidence="12" key="1">
    <citation type="submission" date="2021-08" db="EMBL/GenBank/DDBJ databases">
        <title>Hoeflea bacterium WL0058 sp. nov., isolated from the sediment.</title>
        <authorList>
            <person name="Wang L."/>
            <person name="Zhang D."/>
        </authorList>
    </citation>
    <scope>NUCLEOTIDE SEQUENCE</scope>
    <source>
        <strain evidence="12">WL0058</strain>
    </source>
</reference>
<dbReference type="EC" id="2.7.1.71" evidence="3 11"/>
<comment type="cofactor">
    <cofactor evidence="11">
        <name>Mg(2+)</name>
        <dbReference type="ChEBI" id="CHEBI:18420"/>
    </cofactor>
    <text evidence="11">Binds 1 Mg(2+) ion per subunit.</text>
</comment>
<evidence type="ECO:0000256" key="10">
    <source>
        <dbReference type="ARBA" id="ARBA00048567"/>
    </source>
</evidence>
<sequence length="203" mass="22524">MKSRSEDKSSAHAELVRDLLGKRALVFVGLMGAGKSVIGKMVANAIGVPFIDSDNEIEEASRMPISDLFASYGEPEFRALEGRVISRLLKDGPIVLSTGGGAFINPATRQEIRQRSLSVWLKADLDVLWERVRRRSHRPLLQTENPRQTLRNLMEQRYPIYAEADLVVNSRDVSKDVIVGEVIDAVLQTKKSHMDAAGVANDK</sequence>
<comment type="caution">
    <text evidence="12">The sequence shown here is derived from an EMBL/GenBank/DDBJ whole genome shotgun (WGS) entry which is preliminary data.</text>
</comment>
<dbReference type="AlphaFoldDB" id="A0AAE2ZR29"/>
<feature type="binding site" evidence="11">
    <location>
        <begin position="32"/>
        <end position="37"/>
    </location>
    <ligand>
        <name>ATP</name>
        <dbReference type="ChEBI" id="CHEBI:30616"/>
    </ligand>
</feature>
<dbReference type="InterPro" id="IPR000623">
    <property type="entry name" value="Shikimate_kinase/TSH1"/>
</dbReference>
<keyword evidence="11" id="KW-0460">Magnesium</keyword>
<feature type="binding site" evidence="11">
    <location>
        <position position="54"/>
    </location>
    <ligand>
        <name>substrate</name>
    </ligand>
</feature>